<evidence type="ECO:0000313" key="2">
    <source>
        <dbReference type="Proteomes" id="UP000030816"/>
    </source>
</evidence>
<organism evidence="1 2">
    <name type="scientific">Metarhizium album (strain ARSEF 1941)</name>
    <dbReference type="NCBI Taxonomy" id="1081103"/>
    <lineage>
        <taxon>Eukaryota</taxon>
        <taxon>Fungi</taxon>
        <taxon>Dikarya</taxon>
        <taxon>Ascomycota</taxon>
        <taxon>Pezizomycotina</taxon>
        <taxon>Sordariomycetes</taxon>
        <taxon>Hypocreomycetidae</taxon>
        <taxon>Hypocreales</taxon>
        <taxon>Clavicipitaceae</taxon>
        <taxon>Metarhizium</taxon>
    </lineage>
</organism>
<dbReference type="GeneID" id="63742452"/>
<dbReference type="AlphaFoldDB" id="A0A0B2WKZ6"/>
<dbReference type="EMBL" id="AZHE01000040">
    <property type="protein sequence ID" value="KHN94157.1"/>
    <property type="molecule type" value="Genomic_DNA"/>
</dbReference>
<dbReference type="Proteomes" id="UP000030816">
    <property type="component" value="Unassembled WGS sequence"/>
</dbReference>
<dbReference type="HOGENOM" id="CLU_1703782_0_0_1"/>
<dbReference type="RefSeq" id="XP_040675223.1">
    <property type="nucleotide sequence ID" value="XM_040826795.1"/>
</dbReference>
<protein>
    <submittedName>
        <fullName evidence="1">Uncharacterized protein</fullName>
    </submittedName>
</protein>
<evidence type="ECO:0000313" key="1">
    <source>
        <dbReference type="EMBL" id="KHN94157.1"/>
    </source>
</evidence>
<keyword evidence="2" id="KW-1185">Reference proteome</keyword>
<sequence length="148" mass="17433">MSTRILPSWHRLLGLSSQRPPWYRARLREELAERREARTALARLSETSDVFYTLGRARHDGYPLRRTPAFRLGHAPVYAYMLSKYTSRWIFYQAAAFLCGSARFRQVREVVNPARDVKLGQVASRHHLEPGEFVRVCRRLRRVWPLLP</sequence>
<gene>
    <name evidence="1" type="ORF">MAM_07997</name>
</gene>
<accession>A0A0B2WKZ6</accession>
<proteinExistence type="predicted"/>
<name>A0A0B2WKZ6_METAS</name>
<comment type="caution">
    <text evidence="1">The sequence shown here is derived from an EMBL/GenBank/DDBJ whole genome shotgun (WGS) entry which is preliminary data.</text>
</comment>
<dbReference type="OrthoDB" id="3582307at2759"/>
<reference evidence="1 2" key="1">
    <citation type="journal article" date="2014" name="Proc. Natl. Acad. Sci. U.S.A.">
        <title>Trajectory and genomic determinants of fungal-pathogen speciation and host adaptation.</title>
        <authorList>
            <person name="Hu X."/>
            <person name="Xiao G."/>
            <person name="Zheng P."/>
            <person name="Shang Y."/>
            <person name="Su Y."/>
            <person name="Zhang X."/>
            <person name="Liu X."/>
            <person name="Zhan S."/>
            <person name="St Leger R.J."/>
            <person name="Wang C."/>
        </authorList>
    </citation>
    <scope>NUCLEOTIDE SEQUENCE [LARGE SCALE GENOMIC DNA]</scope>
    <source>
        <strain evidence="1 2">ARSEF 1941</strain>
    </source>
</reference>